<evidence type="ECO:0000259" key="1">
    <source>
        <dbReference type="Pfam" id="PF23524"/>
    </source>
</evidence>
<dbReference type="GO" id="GO:0005793">
    <property type="term" value="C:endoplasmic reticulum-Golgi intermediate compartment"/>
    <property type="evidence" value="ECO:0007669"/>
    <property type="project" value="TreeGrafter"/>
</dbReference>
<organism evidence="2 3">
    <name type="scientific">Pararge aegeria aegeria</name>
    <dbReference type="NCBI Taxonomy" id="348720"/>
    <lineage>
        <taxon>Eukaryota</taxon>
        <taxon>Metazoa</taxon>
        <taxon>Ecdysozoa</taxon>
        <taxon>Arthropoda</taxon>
        <taxon>Hexapoda</taxon>
        <taxon>Insecta</taxon>
        <taxon>Pterygota</taxon>
        <taxon>Neoptera</taxon>
        <taxon>Endopterygota</taxon>
        <taxon>Lepidoptera</taxon>
        <taxon>Glossata</taxon>
        <taxon>Ditrysia</taxon>
        <taxon>Papilionoidea</taxon>
        <taxon>Nymphalidae</taxon>
        <taxon>Satyrinae</taxon>
        <taxon>Satyrini</taxon>
        <taxon>Parargina</taxon>
        <taxon>Pararge</taxon>
    </lineage>
</organism>
<protein>
    <submittedName>
        <fullName evidence="2">Jg26926 protein</fullName>
    </submittedName>
</protein>
<comment type="caution">
    <text evidence="2">The sequence shown here is derived from an EMBL/GenBank/DDBJ whole genome shotgun (WGS) entry which is preliminary data.</text>
</comment>
<dbReference type="GO" id="GO:0005795">
    <property type="term" value="C:Golgi stack"/>
    <property type="evidence" value="ECO:0007669"/>
    <property type="project" value="TreeGrafter"/>
</dbReference>
<feature type="non-terminal residue" evidence="2">
    <location>
        <position position="1"/>
    </location>
</feature>
<dbReference type="Proteomes" id="UP000838756">
    <property type="component" value="Unassembled WGS sequence"/>
</dbReference>
<dbReference type="GO" id="GO:0005783">
    <property type="term" value="C:endoplasmic reticulum"/>
    <property type="evidence" value="ECO:0007669"/>
    <property type="project" value="TreeGrafter"/>
</dbReference>
<feature type="domain" description="MGAT4 A/B/C C-terminal" evidence="1">
    <location>
        <begin position="1"/>
        <end position="73"/>
    </location>
</feature>
<sequence>YKFRSGNVEHVSDKFYNTVVEVLPANGKKKFISVNNFDELGLAEGDLKPSIGPLLAIRLRVNKESYYWTVLSEVSPKYNNIYKDVIRKR</sequence>
<name>A0A8S4QPS7_9NEOP</name>
<evidence type="ECO:0000313" key="2">
    <source>
        <dbReference type="EMBL" id="CAH2216856.1"/>
    </source>
</evidence>
<dbReference type="GO" id="GO:0008375">
    <property type="term" value="F:acetylglucosaminyltransferase activity"/>
    <property type="evidence" value="ECO:0007669"/>
    <property type="project" value="TreeGrafter"/>
</dbReference>
<dbReference type="EMBL" id="CAKXAJ010017190">
    <property type="protein sequence ID" value="CAH2216856.1"/>
    <property type="molecule type" value="Genomic_DNA"/>
</dbReference>
<dbReference type="PANTHER" id="PTHR12062:SF9">
    <property type="entry name" value="ALPHA-1,3-MANNOSYL-GLYCOPROTEIN 4-BETA-N-ACETYLGLUCOSAMINYLTRANSFERASE A, ISOFORM A"/>
    <property type="match status" value="1"/>
</dbReference>
<gene>
    <name evidence="2" type="primary">jg26926</name>
    <name evidence="2" type="ORF">PAEG_LOCUS4812</name>
</gene>
<dbReference type="Pfam" id="PF23524">
    <property type="entry name" value="MGAT4A_C"/>
    <property type="match status" value="1"/>
</dbReference>
<keyword evidence="3" id="KW-1185">Reference proteome</keyword>
<dbReference type="AlphaFoldDB" id="A0A8S4QPS7"/>
<proteinExistence type="predicted"/>
<dbReference type="OrthoDB" id="2016523at2759"/>
<dbReference type="InterPro" id="IPR006759">
    <property type="entry name" value="Glyco_transf_54"/>
</dbReference>
<dbReference type="GO" id="GO:0006487">
    <property type="term" value="P:protein N-linked glycosylation"/>
    <property type="evidence" value="ECO:0007669"/>
    <property type="project" value="TreeGrafter"/>
</dbReference>
<evidence type="ECO:0000313" key="3">
    <source>
        <dbReference type="Proteomes" id="UP000838756"/>
    </source>
</evidence>
<dbReference type="InterPro" id="IPR056576">
    <property type="entry name" value="MGAT4_A/B/C_C"/>
</dbReference>
<accession>A0A8S4QPS7</accession>
<dbReference type="PANTHER" id="PTHR12062">
    <property type="entry name" value="N-ACETYLGLUCOSAMINYLTRANSFERASE VI"/>
    <property type="match status" value="1"/>
</dbReference>
<reference evidence="2" key="1">
    <citation type="submission" date="2022-03" db="EMBL/GenBank/DDBJ databases">
        <authorList>
            <person name="Lindestad O."/>
        </authorList>
    </citation>
    <scope>NUCLEOTIDE SEQUENCE</scope>
</reference>